<dbReference type="PANTHER" id="PTHR42781">
    <property type="entry name" value="SPERMIDINE/PUTRESCINE IMPORT ATP-BINDING PROTEIN POTA"/>
    <property type="match status" value="1"/>
</dbReference>
<keyword evidence="3 5" id="KW-0067">ATP-binding</keyword>
<keyword evidence="6" id="KW-1185">Reference proteome</keyword>
<evidence type="ECO:0000313" key="5">
    <source>
        <dbReference type="EMBL" id="PXW78193.1"/>
    </source>
</evidence>
<evidence type="ECO:0000259" key="4">
    <source>
        <dbReference type="PROSITE" id="PS50893"/>
    </source>
</evidence>
<keyword evidence="2" id="KW-0547">Nucleotide-binding</keyword>
<organism evidence="5 6">
    <name type="scientific">Blastomonas natatoria</name>
    <dbReference type="NCBI Taxonomy" id="34015"/>
    <lineage>
        <taxon>Bacteria</taxon>
        <taxon>Pseudomonadati</taxon>
        <taxon>Pseudomonadota</taxon>
        <taxon>Alphaproteobacteria</taxon>
        <taxon>Sphingomonadales</taxon>
        <taxon>Sphingomonadaceae</taxon>
        <taxon>Blastomonas</taxon>
    </lineage>
</organism>
<dbReference type="SUPFAM" id="SSF52540">
    <property type="entry name" value="P-loop containing nucleoside triphosphate hydrolases"/>
    <property type="match status" value="1"/>
</dbReference>
<dbReference type="InterPro" id="IPR003439">
    <property type="entry name" value="ABC_transporter-like_ATP-bd"/>
</dbReference>
<dbReference type="SMART" id="SM00382">
    <property type="entry name" value="AAA"/>
    <property type="match status" value="1"/>
</dbReference>
<dbReference type="AlphaFoldDB" id="A0A2V3V8U4"/>
<dbReference type="Pfam" id="PF00005">
    <property type="entry name" value="ABC_tran"/>
    <property type="match status" value="1"/>
</dbReference>
<reference evidence="5 6" key="1">
    <citation type="submission" date="2018-05" db="EMBL/GenBank/DDBJ databases">
        <title>Genomic Encyclopedia of Type Strains, Phase IV (KMG-IV): sequencing the most valuable type-strain genomes for metagenomic binning, comparative biology and taxonomic classification.</title>
        <authorList>
            <person name="Goeker M."/>
        </authorList>
    </citation>
    <scope>NUCLEOTIDE SEQUENCE [LARGE SCALE GENOMIC DNA]</scope>
    <source>
        <strain evidence="5 6">DSM 3183</strain>
    </source>
</reference>
<dbReference type="GO" id="GO:0016887">
    <property type="term" value="F:ATP hydrolysis activity"/>
    <property type="evidence" value="ECO:0007669"/>
    <property type="project" value="InterPro"/>
</dbReference>
<evidence type="ECO:0000256" key="2">
    <source>
        <dbReference type="ARBA" id="ARBA00022741"/>
    </source>
</evidence>
<protein>
    <submittedName>
        <fullName evidence="5">Putative thiamine transport system ATP-binding protein</fullName>
    </submittedName>
</protein>
<dbReference type="RefSeq" id="WP_110297976.1">
    <property type="nucleotide sequence ID" value="NZ_QJJM01000003.1"/>
</dbReference>
<gene>
    <name evidence="5" type="ORF">C7451_103301</name>
</gene>
<proteinExistence type="predicted"/>
<sequence length="208" mass="22581">MTSAGLILNDVRLAIGGRTLFDGLCLCIAPGEIVTLMGESGSGKSSLIAYICGSLDTEFDVRGSVTLDGQDMGPLPIERRRIGVMFQDDVLFAHMSVGENLAFAVPPGVTRSERQTRVNDALVEADLDGFAARNPATLSGGQKARVALMRALLAEPRAMLLDEPFSRLDATLRERVRNFAFSTIKRRNIPALLVTHDRQDKSDHVITL</sequence>
<dbReference type="GO" id="GO:0005524">
    <property type="term" value="F:ATP binding"/>
    <property type="evidence" value="ECO:0007669"/>
    <property type="project" value="UniProtKB-KW"/>
</dbReference>
<evidence type="ECO:0000256" key="3">
    <source>
        <dbReference type="ARBA" id="ARBA00022840"/>
    </source>
</evidence>
<comment type="caution">
    <text evidence="5">The sequence shown here is derived from an EMBL/GenBank/DDBJ whole genome shotgun (WGS) entry which is preliminary data.</text>
</comment>
<evidence type="ECO:0000256" key="1">
    <source>
        <dbReference type="ARBA" id="ARBA00022448"/>
    </source>
</evidence>
<dbReference type="InterPro" id="IPR003593">
    <property type="entry name" value="AAA+_ATPase"/>
</dbReference>
<dbReference type="InterPro" id="IPR050093">
    <property type="entry name" value="ABC_SmlMolc_Importer"/>
</dbReference>
<dbReference type="PROSITE" id="PS50893">
    <property type="entry name" value="ABC_TRANSPORTER_2"/>
    <property type="match status" value="1"/>
</dbReference>
<name>A0A2V3V8U4_9SPHN</name>
<dbReference type="Proteomes" id="UP000248014">
    <property type="component" value="Unassembled WGS sequence"/>
</dbReference>
<feature type="domain" description="ABC transporter" evidence="4">
    <location>
        <begin position="6"/>
        <end position="208"/>
    </location>
</feature>
<dbReference type="InterPro" id="IPR027417">
    <property type="entry name" value="P-loop_NTPase"/>
</dbReference>
<evidence type="ECO:0000313" key="6">
    <source>
        <dbReference type="Proteomes" id="UP000248014"/>
    </source>
</evidence>
<dbReference type="Gene3D" id="3.40.50.300">
    <property type="entry name" value="P-loop containing nucleotide triphosphate hydrolases"/>
    <property type="match status" value="1"/>
</dbReference>
<dbReference type="PANTHER" id="PTHR42781:SF4">
    <property type="entry name" value="SPERMIDINE_PUTRESCINE IMPORT ATP-BINDING PROTEIN POTA"/>
    <property type="match status" value="1"/>
</dbReference>
<dbReference type="OrthoDB" id="9802264at2"/>
<accession>A0A2V3V8U4</accession>
<dbReference type="EMBL" id="QJJM01000003">
    <property type="protein sequence ID" value="PXW78193.1"/>
    <property type="molecule type" value="Genomic_DNA"/>
</dbReference>
<keyword evidence="1" id="KW-0813">Transport</keyword>